<dbReference type="Proteomes" id="UP001165083">
    <property type="component" value="Unassembled WGS sequence"/>
</dbReference>
<name>A0A9W6UA85_9STRA</name>
<evidence type="ECO:0000313" key="2">
    <source>
        <dbReference type="EMBL" id="GMF28134.1"/>
    </source>
</evidence>
<protein>
    <submittedName>
        <fullName evidence="2">Unnamed protein product</fullName>
    </submittedName>
</protein>
<accession>A0A9W6UA85</accession>
<proteinExistence type="predicted"/>
<sequence length="107" mass="11978">MRDSPQRINSTVLRERGREKAEDQAEQRTTEQCTTDQAEEKRKQRRHGPVASTRPQHEPDGHLASGTGPTRDAGQLLDPECCSSQQPAEHSTAEQAEQKTEAQAESW</sequence>
<feature type="compositionally biased region" description="Basic and acidic residues" evidence="1">
    <location>
        <begin position="96"/>
        <end position="107"/>
    </location>
</feature>
<feature type="region of interest" description="Disordered" evidence="1">
    <location>
        <begin position="1"/>
        <end position="107"/>
    </location>
</feature>
<reference evidence="2" key="1">
    <citation type="submission" date="2023-04" db="EMBL/GenBank/DDBJ databases">
        <title>Phytophthora lilii NBRC 32176.</title>
        <authorList>
            <person name="Ichikawa N."/>
            <person name="Sato H."/>
            <person name="Tonouchi N."/>
        </authorList>
    </citation>
    <scope>NUCLEOTIDE SEQUENCE</scope>
    <source>
        <strain evidence="2">NBRC 32176</strain>
    </source>
</reference>
<gene>
    <name evidence="2" type="ORF">Plil01_001181700</name>
</gene>
<comment type="caution">
    <text evidence="2">The sequence shown here is derived from an EMBL/GenBank/DDBJ whole genome shotgun (WGS) entry which is preliminary data.</text>
</comment>
<dbReference type="AlphaFoldDB" id="A0A9W6UA85"/>
<feature type="compositionally biased region" description="Polar residues" evidence="1">
    <location>
        <begin position="1"/>
        <end position="12"/>
    </location>
</feature>
<feature type="compositionally biased region" description="Basic and acidic residues" evidence="1">
    <location>
        <begin position="13"/>
        <end position="29"/>
    </location>
</feature>
<evidence type="ECO:0000256" key="1">
    <source>
        <dbReference type="SAM" id="MobiDB-lite"/>
    </source>
</evidence>
<keyword evidence="3" id="KW-1185">Reference proteome</keyword>
<dbReference type="EMBL" id="BSXW01000696">
    <property type="protein sequence ID" value="GMF28134.1"/>
    <property type="molecule type" value="Genomic_DNA"/>
</dbReference>
<organism evidence="2 3">
    <name type="scientific">Phytophthora lilii</name>
    <dbReference type="NCBI Taxonomy" id="2077276"/>
    <lineage>
        <taxon>Eukaryota</taxon>
        <taxon>Sar</taxon>
        <taxon>Stramenopiles</taxon>
        <taxon>Oomycota</taxon>
        <taxon>Peronosporomycetes</taxon>
        <taxon>Peronosporales</taxon>
        <taxon>Peronosporaceae</taxon>
        <taxon>Phytophthora</taxon>
    </lineage>
</organism>
<evidence type="ECO:0000313" key="3">
    <source>
        <dbReference type="Proteomes" id="UP001165083"/>
    </source>
</evidence>